<dbReference type="Pfam" id="PF07865">
    <property type="entry name" value="DUF1652"/>
    <property type="match status" value="1"/>
</dbReference>
<dbReference type="InterPro" id="IPR012448">
    <property type="entry name" value="DUF1652"/>
</dbReference>
<accession>A0ABX7G9U5</accession>
<dbReference type="Proteomes" id="UP000663686">
    <property type="component" value="Chromosome"/>
</dbReference>
<gene>
    <name evidence="1" type="ORF">JN757_14870</name>
</gene>
<protein>
    <submittedName>
        <fullName evidence="1">DUF1652 domain-containing protein</fullName>
    </submittedName>
</protein>
<evidence type="ECO:0000313" key="1">
    <source>
        <dbReference type="EMBL" id="QRK81862.1"/>
    </source>
</evidence>
<name>A0ABX7G9U5_9PSED</name>
<proteinExistence type="predicted"/>
<sequence>MSKMRTGVSVHRLRRTLELAFHPLSCDCKLSADDIVTIKLYERYSGRVDLVVTSVRIGNHLSSLALSILIEELRCEIAVCRGSFL</sequence>
<reference evidence="1 2" key="1">
    <citation type="submission" date="2021-03" db="EMBL/GenBank/DDBJ databases">
        <title>P. granadensis CT364 genome publication.</title>
        <authorList>
            <person name="Stach J."/>
            <person name="Montero-Calasanz Md.C."/>
        </authorList>
    </citation>
    <scope>NUCLEOTIDE SEQUENCE [LARGE SCALE GENOMIC DNA]</scope>
    <source>
        <strain evidence="1 2">CT364</strain>
    </source>
</reference>
<keyword evidence="2" id="KW-1185">Reference proteome</keyword>
<dbReference type="EMBL" id="CP069352">
    <property type="protein sequence ID" value="QRK81862.1"/>
    <property type="molecule type" value="Genomic_DNA"/>
</dbReference>
<evidence type="ECO:0000313" key="2">
    <source>
        <dbReference type="Proteomes" id="UP000663686"/>
    </source>
</evidence>
<organism evidence="1 2">
    <name type="scientific">Pseudomonas granadensis</name>
    <dbReference type="NCBI Taxonomy" id="1421430"/>
    <lineage>
        <taxon>Bacteria</taxon>
        <taxon>Pseudomonadati</taxon>
        <taxon>Pseudomonadota</taxon>
        <taxon>Gammaproteobacteria</taxon>
        <taxon>Pseudomonadales</taxon>
        <taxon>Pseudomonadaceae</taxon>
        <taxon>Pseudomonas</taxon>
    </lineage>
</organism>